<dbReference type="eggNOG" id="KOG4396">
    <property type="taxonomic scope" value="Eukaryota"/>
</dbReference>
<keyword evidence="3 5" id="KW-1133">Transmembrane helix</keyword>
<sequence length="764" mass="81982">MAAAAILSKLTELRKVDSVSKRCQVMGKMIKDSLEGPEGQTALFNCLPQLLGDIFGLESRGAQSASLSWVASCKNDRDVRALVAFLSPDTPLFSTILWASISRAYNAVSEMIFPIQYLPEASRVLLTSRDRSVRLPPLYRDRKITHDRTAIEISVLEYFFFCFAYFATSSSTSFVSSATPISFMGISTKHKSAAKTRRDVFRSLSKVYIRSFIQVARPSGTTPPFALDAFVAKVLHGAAGPVSASSVAASGLGLSGTGDKEVQAVVRKISETTLLIFNDFWLCRNRYESGRKPLNYTIPSFESALSLKVLVEHLAGDLDLAAALQLGTEAGLGSIAARRSMIGSPSASASFSASSSPFRSSSSFVGYRPATPPLFVIQPPLYRFLRHGFAIETSTGASLRNFVDIWLVYIQPWRRHKSGELADLTTWRPYVGNSLLFYVTLFRAALERLVGSSFSSISKSSSEPRNILAALLAPFAPDASGVSPLGQIVASLEQSAASDNYIRSHIHLVEGGPVRPPAVFIRSRSMKVVVAQLIFAVRAARHELTGHAPQASPAASSFGSSVLVRFGGHSGKSNPAAQTPSSVATDLAGLEAALFAIFAVHDLDDLRETELSVSRGAAVATDAIHESDNSLRLTRAGRQQVRSGAIKCSSLDDVPVLGDPDLVRITSTEFGFLVRATFAAAAALNAHFGLPAPADSVPLVARVGLAIDAAGDTLFSVHGDTASLAAAPSPNRKFRLRWLAAKPTWATFAVLAFLVYIVKRVLFG</sequence>
<dbReference type="EMBL" id="GL349437">
    <property type="protein sequence ID" value="KNC53521.1"/>
    <property type="molecule type" value="Genomic_DNA"/>
</dbReference>
<dbReference type="AlphaFoldDB" id="A0A0L0DNC6"/>
<evidence type="ECO:0000256" key="2">
    <source>
        <dbReference type="ARBA" id="ARBA00022692"/>
    </source>
</evidence>
<protein>
    <recommendedName>
        <fullName evidence="8">Sphingomyelin phosphodiesterase 4</fullName>
    </recommendedName>
</protein>
<accession>A0A0L0DNC6</accession>
<dbReference type="OrthoDB" id="10251508at2759"/>
<evidence type="ECO:0000256" key="5">
    <source>
        <dbReference type="SAM" id="Phobius"/>
    </source>
</evidence>
<name>A0A0L0DNC6_THETB</name>
<keyword evidence="7" id="KW-1185">Reference proteome</keyword>
<gene>
    <name evidence="6" type="ORF">AMSG_01234</name>
</gene>
<dbReference type="RefSeq" id="XP_013761842.1">
    <property type="nucleotide sequence ID" value="XM_013906388.1"/>
</dbReference>
<organism evidence="6 7">
    <name type="scientific">Thecamonas trahens ATCC 50062</name>
    <dbReference type="NCBI Taxonomy" id="461836"/>
    <lineage>
        <taxon>Eukaryota</taxon>
        <taxon>Apusozoa</taxon>
        <taxon>Apusomonadida</taxon>
        <taxon>Apusomonadidae</taxon>
        <taxon>Thecamonas</taxon>
    </lineage>
</organism>
<evidence type="ECO:0000313" key="6">
    <source>
        <dbReference type="EMBL" id="KNC53521.1"/>
    </source>
</evidence>
<evidence type="ECO:0000256" key="3">
    <source>
        <dbReference type="ARBA" id="ARBA00022989"/>
    </source>
</evidence>
<dbReference type="InterPro" id="IPR024129">
    <property type="entry name" value="Sphingomy_SMPD4"/>
</dbReference>
<dbReference type="STRING" id="461836.A0A0L0DNC6"/>
<evidence type="ECO:0008006" key="8">
    <source>
        <dbReference type="Google" id="ProtNLM"/>
    </source>
</evidence>
<evidence type="ECO:0000256" key="1">
    <source>
        <dbReference type="ARBA" id="ARBA00004167"/>
    </source>
</evidence>
<evidence type="ECO:0000313" key="7">
    <source>
        <dbReference type="Proteomes" id="UP000054408"/>
    </source>
</evidence>
<dbReference type="GeneID" id="25560992"/>
<dbReference type="GO" id="GO:0016020">
    <property type="term" value="C:membrane"/>
    <property type="evidence" value="ECO:0007669"/>
    <property type="project" value="UniProtKB-SubCell"/>
</dbReference>
<dbReference type="Proteomes" id="UP000054408">
    <property type="component" value="Unassembled WGS sequence"/>
</dbReference>
<keyword evidence="4 5" id="KW-0472">Membrane</keyword>
<dbReference type="Pfam" id="PF14724">
    <property type="entry name" value="mit_SMPDase"/>
    <property type="match status" value="1"/>
</dbReference>
<proteinExistence type="predicted"/>
<evidence type="ECO:0000256" key="4">
    <source>
        <dbReference type="ARBA" id="ARBA00023136"/>
    </source>
</evidence>
<comment type="subcellular location">
    <subcellularLocation>
        <location evidence="1">Membrane</location>
        <topology evidence="1">Single-pass membrane protein</topology>
    </subcellularLocation>
</comment>
<dbReference type="PANTHER" id="PTHR12988:SF6">
    <property type="entry name" value="SPHINGOMYELIN PHOSPHODIESTERASE 4"/>
    <property type="match status" value="1"/>
</dbReference>
<dbReference type="PANTHER" id="PTHR12988">
    <property type="entry name" value="SPHINGOMYELIN PHOSPHODIESTERASE 4"/>
    <property type="match status" value="1"/>
</dbReference>
<dbReference type="GO" id="GO:0050290">
    <property type="term" value="F:sphingomyelin phosphodiesterase D activity"/>
    <property type="evidence" value="ECO:0007669"/>
    <property type="project" value="InterPro"/>
</dbReference>
<dbReference type="GO" id="GO:0046513">
    <property type="term" value="P:ceramide biosynthetic process"/>
    <property type="evidence" value="ECO:0007669"/>
    <property type="project" value="TreeGrafter"/>
</dbReference>
<keyword evidence="2 5" id="KW-0812">Transmembrane</keyword>
<dbReference type="GO" id="GO:0006685">
    <property type="term" value="P:sphingomyelin catabolic process"/>
    <property type="evidence" value="ECO:0007669"/>
    <property type="project" value="TreeGrafter"/>
</dbReference>
<reference evidence="6 7" key="1">
    <citation type="submission" date="2010-05" db="EMBL/GenBank/DDBJ databases">
        <title>The Genome Sequence of Thecamonas trahens ATCC 50062.</title>
        <authorList>
            <consortium name="The Broad Institute Genome Sequencing Platform"/>
            <person name="Russ C."/>
            <person name="Cuomo C."/>
            <person name="Shea T."/>
            <person name="Young S.K."/>
            <person name="Zeng Q."/>
            <person name="Koehrsen M."/>
            <person name="Haas B."/>
            <person name="Borodovsky M."/>
            <person name="Guigo R."/>
            <person name="Alvarado L."/>
            <person name="Berlin A."/>
            <person name="Bochicchio J."/>
            <person name="Borenstein D."/>
            <person name="Chapman S."/>
            <person name="Chen Z."/>
            <person name="Freedman E."/>
            <person name="Gellesch M."/>
            <person name="Goldberg J."/>
            <person name="Griggs A."/>
            <person name="Gujja S."/>
            <person name="Heilman E."/>
            <person name="Heiman D."/>
            <person name="Hepburn T."/>
            <person name="Howarth C."/>
            <person name="Jen D."/>
            <person name="Larson L."/>
            <person name="Mehta T."/>
            <person name="Park D."/>
            <person name="Pearson M."/>
            <person name="Roberts A."/>
            <person name="Saif S."/>
            <person name="Shenoy N."/>
            <person name="Sisk P."/>
            <person name="Stolte C."/>
            <person name="Sykes S."/>
            <person name="Thomson T."/>
            <person name="Walk T."/>
            <person name="White J."/>
            <person name="Yandava C."/>
            <person name="Burger G."/>
            <person name="Gray M.W."/>
            <person name="Holland P.W.H."/>
            <person name="King N."/>
            <person name="Lang F.B.F."/>
            <person name="Roger A.J."/>
            <person name="Ruiz-Trillo I."/>
            <person name="Lander E."/>
            <person name="Nusbaum C."/>
        </authorList>
    </citation>
    <scope>NUCLEOTIDE SEQUENCE [LARGE SCALE GENOMIC DNA]</scope>
    <source>
        <strain evidence="6 7">ATCC 50062</strain>
    </source>
</reference>
<feature type="transmembrane region" description="Helical" evidence="5">
    <location>
        <begin position="738"/>
        <end position="758"/>
    </location>
</feature>
<dbReference type="GO" id="GO:0046475">
    <property type="term" value="P:glycerophospholipid catabolic process"/>
    <property type="evidence" value="ECO:0007669"/>
    <property type="project" value="TreeGrafter"/>
</dbReference>